<comment type="caution">
    <text evidence="1">The sequence shown here is derived from an EMBL/GenBank/DDBJ whole genome shotgun (WGS) entry which is preliminary data.</text>
</comment>
<sequence length="238" mass="25972">MSTIDLRPFCGHDFTRPMLMKPWSRGDHTYAADGAILVRVPRRAEVEENSDIASLAEARLAECDFSTLRPVALVRLPAPLCEEDEDGYVGPAPTSVRLFGHLIQLRYAQILFSLDDLRIGAPRDAVSPIPFGSHDLLGVLMPCGRPMARHFDIETPATVAAAPPAGLLGAAEKLAAIADAYDANDLEDEARKRWGANLEFLNPRAPEDIELYASRGGRRLLTLQDCMDARAALRGGAR</sequence>
<evidence type="ECO:0000313" key="1">
    <source>
        <dbReference type="EMBL" id="GGC68324.1"/>
    </source>
</evidence>
<organism evidence="1 2">
    <name type="scientific">Chelatococcus reniformis</name>
    <dbReference type="NCBI Taxonomy" id="1494448"/>
    <lineage>
        <taxon>Bacteria</taxon>
        <taxon>Pseudomonadati</taxon>
        <taxon>Pseudomonadota</taxon>
        <taxon>Alphaproteobacteria</taxon>
        <taxon>Hyphomicrobiales</taxon>
        <taxon>Chelatococcaceae</taxon>
        <taxon>Chelatococcus</taxon>
    </lineage>
</organism>
<protein>
    <submittedName>
        <fullName evidence="1">Uncharacterized protein</fullName>
    </submittedName>
</protein>
<accession>A0A916XFH2</accession>
<proteinExistence type="predicted"/>
<name>A0A916XFH2_9HYPH</name>
<dbReference type="EMBL" id="BMGG01000005">
    <property type="protein sequence ID" value="GGC68324.1"/>
    <property type="molecule type" value="Genomic_DNA"/>
</dbReference>
<evidence type="ECO:0000313" key="2">
    <source>
        <dbReference type="Proteomes" id="UP000637002"/>
    </source>
</evidence>
<dbReference type="AlphaFoldDB" id="A0A916XFH2"/>
<reference evidence="1" key="1">
    <citation type="journal article" date="2014" name="Int. J. Syst. Evol. Microbiol.">
        <title>Complete genome sequence of Corynebacterium casei LMG S-19264T (=DSM 44701T), isolated from a smear-ripened cheese.</title>
        <authorList>
            <consortium name="US DOE Joint Genome Institute (JGI-PGF)"/>
            <person name="Walter F."/>
            <person name="Albersmeier A."/>
            <person name="Kalinowski J."/>
            <person name="Ruckert C."/>
        </authorList>
    </citation>
    <scope>NUCLEOTIDE SEQUENCE</scope>
    <source>
        <strain evidence="1">CGMCC 1.12919</strain>
    </source>
</reference>
<keyword evidence="2" id="KW-1185">Reference proteome</keyword>
<dbReference type="RefSeq" id="WP_188609869.1">
    <property type="nucleotide sequence ID" value="NZ_BMGG01000005.1"/>
</dbReference>
<reference evidence="1" key="2">
    <citation type="submission" date="2020-09" db="EMBL/GenBank/DDBJ databases">
        <authorList>
            <person name="Sun Q."/>
            <person name="Zhou Y."/>
        </authorList>
    </citation>
    <scope>NUCLEOTIDE SEQUENCE</scope>
    <source>
        <strain evidence="1">CGMCC 1.12919</strain>
    </source>
</reference>
<gene>
    <name evidence="1" type="ORF">GCM10010994_28630</name>
</gene>
<dbReference type="Proteomes" id="UP000637002">
    <property type="component" value="Unassembled WGS sequence"/>
</dbReference>